<organism evidence="2 3">
    <name type="scientific">Trichonephila clavata</name>
    <name type="common">Joro spider</name>
    <name type="synonym">Nephila clavata</name>
    <dbReference type="NCBI Taxonomy" id="2740835"/>
    <lineage>
        <taxon>Eukaryota</taxon>
        <taxon>Metazoa</taxon>
        <taxon>Ecdysozoa</taxon>
        <taxon>Arthropoda</taxon>
        <taxon>Chelicerata</taxon>
        <taxon>Arachnida</taxon>
        <taxon>Araneae</taxon>
        <taxon>Araneomorphae</taxon>
        <taxon>Entelegynae</taxon>
        <taxon>Araneoidea</taxon>
        <taxon>Nephilidae</taxon>
        <taxon>Trichonephila</taxon>
    </lineage>
</organism>
<protein>
    <recommendedName>
        <fullName evidence="1">DUF7041 domain-containing protein</fullName>
    </recommendedName>
</protein>
<dbReference type="Pfam" id="PF23055">
    <property type="entry name" value="DUF7041"/>
    <property type="match status" value="1"/>
</dbReference>
<sequence>MFGRTFELGYSKPITYSGTKFNYIIAHPTPEVATFIRDVIMNHDPLDPYETASESRLNEEMNHHTNRSGNYLSERKSKIHVQQITACYEDACGIPMRSRRAYARTYPAAPAHTNAIHLCGYKPVDIGESSQSSNGGGGDANCSKCMFSFLRQ</sequence>
<proteinExistence type="predicted"/>
<dbReference type="EMBL" id="BMAO01033604">
    <property type="protein sequence ID" value="GFQ90658.1"/>
    <property type="molecule type" value="Genomic_DNA"/>
</dbReference>
<evidence type="ECO:0000259" key="1">
    <source>
        <dbReference type="Pfam" id="PF23055"/>
    </source>
</evidence>
<dbReference type="InterPro" id="IPR055469">
    <property type="entry name" value="DUF7041"/>
</dbReference>
<gene>
    <name evidence="2" type="ORF">TNCT_579061</name>
</gene>
<dbReference type="Proteomes" id="UP000887116">
    <property type="component" value="Unassembled WGS sequence"/>
</dbReference>
<name>A0A8X6GVM3_TRICU</name>
<comment type="caution">
    <text evidence="2">The sequence shown here is derived from an EMBL/GenBank/DDBJ whole genome shotgun (WGS) entry which is preliminary data.</text>
</comment>
<keyword evidence="3" id="KW-1185">Reference proteome</keyword>
<dbReference type="AlphaFoldDB" id="A0A8X6GVM3"/>
<evidence type="ECO:0000313" key="3">
    <source>
        <dbReference type="Proteomes" id="UP000887116"/>
    </source>
</evidence>
<feature type="domain" description="DUF7041" evidence="1">
    <location>
        <begin position="5"/>
        <end position="53"/>
    </location>
</feature>
<accession>A0A8X6GVM3</accession>
<evidence type="ECO:0000313" key="2">
    <source>
        <dbReference type="EMBL" id="GFQ90658.1"/>
    </source>
</evidence>
<reference evidence="2" key="1">
    <citation type="submission" date="2020-07" db="EMBL/GenBank/DDBJ databases">
        <title>Multicomponent nature underlies the extraordinary mechanical properties of spider dragline silk.</title>
        <authorList>
            <person name="Kono N."/>
            <person name="Nakamura H."/>
            <person name="Mori M."/>
            <person name="Yoshida Y."/>
            <person name="Ohtoshi R."/>
            <person name="Malay A.D."/>
            <person name="Moran D.A.P."/>
            <person name="Tomita M."/>
            <person name="Numata K."/>
            <person name="Arakawa K."/>
        </authorList>
    </citation>
    <scope>NUCLEOTIDE SEQUENCE</scope>
</reference>